<proteinExistence type="inferred from homology"/>
<sequence length="236" mass="26233">MKNLLEIKSLNTYYGESHILRDVDLNVQSGEMVCLIGRNGVGKTTLLKSLIGLLRQKKGDIYLIGENINRKAPHQRARKGMAYVPQGREIIPYLSVEENLMLGMESLPGGLSKNKKIDPFIYDLFPILKDFLQRKGGDLSGGQQQQLAIARALLGKPKLLLLDEPTEGIQPNIVLDIENAINQIIRDTGIGVLLVEQHLHFVRQADRYYAMQRGGIVASGNTSELSQAVIDKFLSV</sequence>
<organism evidence="7 8">
    <name type="scientific">Prochlorococcus marinus str. GP2</name>
    <dbReference type="NCBI Taxonomy" id="59925"/>
    <lineage>
        <taxon>Bacteria</taxon>
        <taxon>Bacillati</taxon>
        <taxon>Cyanobacteriota</taxon>
        <taxon>Cyanophyceae</taxon>
        <taxon>Synechococcales</taxon>
        <taxon>Prochlorococcaceae</taxon>
        <taxon>Prochlorococcus</taxon>
    </lineage>
</organism>
<dbReference type="SUPFAM" id="SSF52540">
    <property type="entry name" value="P-loop containing nucleoside triphosphate hydrolases"/>
    <property type="match status" value="1"/>
</dbReference>
<dbReference type="STRING" id="59925.EU91_0854"/>
<gene>
    <name evidence="7" type="ORF">EU91_0854</name>
</gene>
<dbReference type="RefSeq" id="WP_032524354.1">
    <property type="nucleotide sequence ID" value="NZ_CP138934.1"/>
</dbReference>
<dbReference type="GO" id="GO:0005524">
    <property type="term" value="F:ATP binding"/>
    <property type="evidence" value="ECO:0007669"/>
    <property type="project" value="UniProtKB-KW"/>
</dbReference>
<accession>A0A0A1ZGZ3</accession>
<dbReference type="eggNOG" id="COG0410">
    <property type="taxonomic scope" value="Bacteria"/>
</dbReference>
<dbReference type="OrthoDB" id="9776369at2"/>
<dbReference type="GO" id="GO:0015658">
    <property type="term" value="F:branched-chain amino acid transmembrane transporter activity"/>
    <property type="evidence" value="ECO:0007669"/>
    <property type="project" value="TreeGrafter"/>
</dbReference>
<dbReference type="GO" id="GO:0015807">
    <property type="term" value="P:L-amino acid transport"/>
    <property type="evidence" value="ECO:0007669"/>
    <property type="project" value="TreeGrafter"/>
</dbReference>
<dbReference type="SMART" id="SM00382">
    <property type="entry name" value="AAA"/>
    <property type="match status" value="1"/>
</dbReference>
<dbReference type="GO" id="GO:0016887">
    <property type="term" value="F:ATP hydrolysis activity"/>
    <property type="evidence" value="ECO:0007669"/>
    <property type="project" value="InterPro"/>
</dbReference>
<evidence type="ECO:0000313" key="8">
    <source>
        <dbReference type="Proteomes" id="UP000030598"/>
    </source>
</evidence>
<protein>
    <submittedName>
        <fullName evidence="7">Urea ABC transporter</fullName>
    </submittedName>
</protein>
<dbReference type="PANTHER" id="PTHR43820">
    <property type="entry name" value="HIGH-AFFINITY BRANCHED-CHAIN AMINO ACID TRANSPORT ATP-BINDING PROTEIN LIVF"/>
    <property type="match status" value="1"/>
</dbReference>
<dbReference type="PROSITE" id="PS50893">
    <property type="entry name" value="ABC_TRANSPORTER_2"/>
    <property type="match status" value="1"/>
</dbReference>
<dbReference type="Pfam" id="PF00005">
    <property type="entry name" value="ABC_tran"/>
    <property type="match status" value="1"/>
</dbReference>
<dbReference type="EMBL" id="JNAH01000004">
    <property type="protein sequence ID" value="KGF87821.1"/>
    <property type="molecule type" value="Genomic_DNA"/>
</dbReference>
<dbReference type="AlphaFoldDB" id="A0A0A1ZGZ3"/>
<dbReference type="InterPro" id="IPR027417">
    <property type="entry name" value="P-loop_NTPase"/>
</dbReference>
<reference evidence="8" key="1">
    <citation type="journal article" date="2014" name="Sci. Data">
        <title>Genomes of diverse isolates of the marine cyanobacterium Prochlorococcus.</title>
        <authorList>
            <person name="Biller S."/>
            <person name="Berube P."/>
            <person name="Thompson J."/>
            <person name="Kelly L."/>
            <person name="Roggensack S."/>
            <person name="Awad L."/>
            <person name="Roache-Johnson K."/>
            <person name="Ding H."/>
            <person name="Giovannoni S.J."/>
            <person name="Moore L.R."/>
            <person name="Chisholm S.W."/>
        </authorList>
    </citation>
    <scope>NUCLEOTIDE SEQUENCE [LARGE SCALE GENOMIC DNA]</scope>
    <source>
        <strain evidence="8">GP2</strain>
    </source>
</reference>
<feature type="domain" description="ABC transporter" evidence="6">
    <location>
        <begin position="5"/>
        <end position="236"/>
    </location>
</feature>
<name>A0A0A1ZGZ3_PROMR</name>
<dbReference type="InterPro" id="IPR017780">
    <property type="entry name" value="ABC_transptr_urea_ATP-bd_UrtE"/>
</dbReference>
<keyword evidence="5" id="KW-0029">Amino-acid transport</keyword>
<comment type="similarity">
    <text evidence="1">Belongs to the ABC transporter superfamily.</text>
</comment>
<dbReference type="PANTHER" id="PTHR43820:SF5">
    <property type="entry name" value="HIGH-AFFINITY BRANCHED-CHAIN AMINO ACID TRANSPORT ATP-BINDING PROTEIN"/>
    <property type="match status" value="1"/>
</dbReference>
<keyword evidence="4" id="KW-0067">ATP-binding</keyword>
<evidence type="ECO:0000256" key="2">
    <source>
        <dbReference type="ARBA" id="ARBA00022448"/>
    </source>
</evidence>
<dbReference type="InterPro" id="IPR003593">
    <property type="entry name" value="AAA+_ATPase"/>
</dbReference>
<dbReference type="CDD" id="cd03224">
    <property type="entry name" value="ABC_TM1139_LivF_branched"/>
    <property type="match status" value="1"/>
</dbReference>
<evidence type="ECO:0000256" key="3">
    <source>
        <dbReference type="ARBA" id="ARBA00022741"/>
    </source>
</evidence>
<evidence type="ECO:0000256" key="1">
    <source>
        <dbReference type="ARBA" id="ARBA00005417"/>
    </source>
</evidence>
<dbReference type="NCBIfam" id="TIGR03410">
    <property type="entry name" value="urea_trans_UrtE"/>
    <property type="match status" value="1"/>
</dbReference>
<dbReference type="InterPro" id="IPR003439">
    <property type="entry name" value="ABC_transporter-like_ATP-bd"/>
</dbReference>
<dbReference type="InterPro" id="IPR052156">
    <property type="entry name" value="BCAA_Transport_ATP-bd_LivF"/>
</dbReference>
<dbReference type="Gene3D" id="3.40.50.300">
    <property type="entry name" value="P-loop containing nucleotide triphosphate hydrolases"/>
    <property type="match status" value="1"/>
</dbReference>
<dbReference type="Proteomes" id="UP000030598">
    <property type="component" value="Unassembled WGS sequence"/>
</dbReference>
<keyword evidence="2" id="KW-0813">Transport</keyword>
<evidence type="ECO:0000256" key="4">
    <source>
        <dbReference type="ARBA" id="ARBA00022840"/>
    </source>
</evidence>
<evidence type="ECO:0000256" key="5">
    <source>
        <dbReference type="ARBA" id="ARBA00022970"/>
    </source>
</evidence>
<evidence type="ECO:0000313" key="7">
    <source>
        <dbReference type="EMBL" id="KGF87821.1"/>
    </source>
</evidence>
<comment type="caution">
    <text evidence="7">The sequence shown here is derived from an EMBL/GenBank/DDBJ whole genome shotgun (WGS) entry which is preliminary data.</text>
</comment>
<evidence type="ECO:0000259" key="6">
    <source>
        <dbReference type="PROSITE" id="PS50893"/>
    </source>
</evidence>
<keyword evidence="3" id="KW-0547">Nucleotide-binding</keyword>